<accession>A0ABP4FKA0</accession>
<comment type="caution">
    <text evidence="1">The sequence shown here is derived from an EMBL/GenBank/DDBJ whole genome shotgun (WGS) entry which is preliminary data.</text>
</comment>
<proteinExistence type="predicted"/>
<name>A0ABP4FKA0_9ACTN</name>
<reference evidence="2" key="1">
    <citation type="journal article" date="2019" name="Int. J. Syst. Evol. Microbiol.">
        <title>The Global Catalogue of Microorganisms (GCM) 10K type strain sequencing project: providing services to taxonomists for standard genome sequencing and annotation.</title>
        <authorList>
            <consortium name="The Broad Institute Genomics Platform"/>
            <consortium name="The Broad Institute Genome Sequencing Center for Infectious Disease"/>
            <person name="Wu L."/>
            <person name="Ma J."/>
        </authorList>
    </citation>
    <scope>NUCLEOTIDE SEQUENCE [LARGE SCALE GENOMIC DNA]</scope>
    <source>
        <strain evidence="2">JCM 12696</strain>
    </source>
</reference>
<sequence>MLIVTGLAVSAEIRAMTGPAAPAEGREAALDDREAGHVRDDRFRATCRTRVQGSQAGVSCHNPYPSTDWIRLHIECARWWDIDVDSAPAEVRPAGYAELTGRCWKEIRAVWVTHEGAES</sequence>
<protein>
    <submittedName>
        <fullName evidence="1">Uncharacterized protein</fullName>
    </submittedName>
</protein>
<organism evidence="1 2">
    <name type="scientific">Streptomyces hebeiensis</name>
    <dbReference type="NCBI Taxonomy" id="229486"/>
    <lineage>
        <taxon>Bacteria</taxon>
        <taxon>Bacillati</taxon>
        <taxon>Actinomycetota</taxon>
        <taxon>Actinomycetes</taxon>
        <taxon>Kitasatosporales</taxon>
        <taxon>Streptomycetaceae</taxon>
        <taxon>Streptomyces</taxon>
    </lineage>
</organism>
<dbReference type="EMBL" id="BAAAKV010000052">
    <property type="protein sequence ID" value="GAA1187051.1"/>
    <property type="molecule type" value="Genomic_DNA"/>
</dbReference>
<gene>
    <name evidence="1" type="ORF">GCM10009654_50780</name>
</gene>
<evidence type="ECO:0000313" key="2">
    <source>
        <dbReference type="Proteomes" id="UP001501371"/>
    </source>
</evidence>
<dbReference type="Proteomes" id="UP001501371">
    <property type="component" value="Unassembled WGS sequence"/>
</dbReference>
<keyword evidence="2" id="KW-1185">Reference proteome</keyword>
<evidence type="ECO:0000313" key="1">
    <source>
        <dbReference type="EMBL" id="GAA1187051.1"/>
    </source>
</evidence>